<dbReference type="OrthoDB" id="9791520at2"/>
<keyword evidence="6" id="KW-0812">Transmembrane</keyword>
<dbReference type="Pfam" id="PF25967">
    <property type="entry name" value="RND-MFP_C"/>
    <property type="match status" value="1"/>
</dbReference>
<dbReference type="Proteomes" id="UP000288293">
    <property type="component" value="Unassembled WGS sequence"/>
</dbReference>
<dbReference type="AlphaFoldDB" id="A0A432WAT1"/>
<organism evidence="10 11">
    <name type="scientific">Aliidiomarina minuta</name>
    <dbReference type="NCBI Taxonomy" id="880057"/>
    <lineage>
        <taxon>Bacteria</taxon>
        <taxon>Pseudomonadati</taxon>
        <taxon>Pseudomonadota</taxon>
        <taxon>Gammaproteobacteria</taxon>
        <taxon>Alteromonadales</taxon>
        <taxon>Idiomarinaceae</taxon>
        <taxon>Aliidiomarina</taxon>
    </lineage>
</organism>
<protein>
    <submittedName>
        <fullName evidence="10">Efflux RND transporter periplasmic adaptor subunit</fullName>
    </submittedName>
</protein>
<evidence type="ECO:0000259" key="7">
    <source>
        <dbReference type="Pfam" id="PF25917"/>
    </source>
</evidence>
<dbReference type="Gene3D" id="2.40.420.20">
    <property type="match status" value="1"/>
</dbReference>
<evidence type="ECO:0000256" key="1">
    <source>
        <dbReference type="ARBA" id="ARBA00004236"/>
    </source>
</evidence>
<dbReference type="NCBIfam" id="TIGR01730">
    <property type="entry name" value="RND_mfp"/>
    <property type="match status" value="1"/>
</dbReference>
<evidence type="ECO:0000256" key="5">
    <source>
        <dbReference type="SAM" id="Coils"/>
    </source>
</evidence>
<comment type="caution">
    <text evidence="10">The sequence shown here is derived from an EMBL/GenBank/DDBJ whole genome shotgun (WGS) entry which is preliminary data.</text>
</comment>
<feature type="coiled-coil region" evidence="5">
    <location>
        <begin position="149"/>
        <end position="183"/>
    </location>
</feature>
<evidence type="ECO:0000259" key="9">
    <source>
        <dbReference type="Pfam" id="PF25967"/>
    </source>
</evidence>
<proteinExistence type="inferred from homology"/>
<evidence type="ECO:0000259" key="8">
    <source>
        <dbReference type="Pfam" id="PF25944"/>
    </source>
</evidence>
<evidence type="ECO:0000256" key="2">
    <source>
        <dbReference type="ARBA" id="ARBA00009477"/>
    </source>
</evidence>
<dbReference type="Gene3D" id="2.40.50.100">
    <property type="match status" value="1"/>
</dbReference>
<dbReference type="GO" id="GO:0015562">
    <property type="term" value="F:efflux transmembrane transporter activity"/>
    <property type="evidence" value="ECO:0007669"/>
    <property type="project" value="TreeGrafter"/>
</dbReference>
<feature type="domain" description="Multidrug resistance protein MdtA-like barrel-sandwich hybrid" evidence="7">
    <location>
        <begin position="72"/>
        <end position="226"/>
    </location>
</feature>
<dbReference type="InterPro" id="IPR030190">
    <property type="entry name" value="MacA_alpha-hairpin_sf"/>
</dbReference>
<dbReference type="GO" id="GO:1990195">
    <property type="term" value="C:macrolide transmembrane transporter complex"/>
    <property type="evidence" value="ECO:0007669"/>
    <property type="project" value="InterPro"/>
</dbReference>
<keyword evidence="6" id="KW-0472">Membrane</keyword>
<sequence>MKGNIKPLVHQRGAGLLWILTILVLIIVLVATIYWWTNRDDGSGHLNYAHAEIRDIQLLVTATGRLQPRDYVDVGAQVSGQLESLHVEVGDKVQRGDLLAEIDATLLEAQLDSSRAQLRNQLAIRKEREASLELARFNYERQQRLQVDRATAEELVQTAHAEVQKAEAQVESIEAQIEQTQSGLRADEANLNYTRIFAPMDGTIVSIPARRGQTLNATQTTPTILTIADLTEMTVEAQVSEADISRLKIGMPVYFTTMGNRQQRWESKLRLIEPTPEVENNVVLYNALFEVPNTDGVLMKEMTTQVFFVIDAAHDVVAVPSAAVQRDAEGPYVEVRREAGNIGKVRVDPGLTDRVHVEIKSGLEAGDEVVLPIRSAGAGAPAGSRGPRG</sequence>
<keyword evidence="6" id="KW-1133">Transmembrane helix</keyword>
<dbReference type="Pfam" id="PF25944">
    <property type="entry name" value="Beta-barrel_RND"/>
    <property type="match status" value="1"/>
</dbReference>
<dbReference type="Gene3D" id="2.40.30.170">
    <property type="match status" value="1"/>
</dbReference>
<keyword evidence="4 5" id="KW-0175">Coiled coil</keyword>
<dbReference type="PANTHER" id="PTHR30469">
    <property type="entry name" value="MULTIDRUG RESISTANCE PROTEIN MDTA"/>
    <property type="match status" value="1"/>
</dbReference>
<evidence type="ECO:0000256" key="4">
    <source>
        <dbReference type="ARBA" id="ARBA00023054"/>
    </source>
</evidence>
<feature type="domain" description="Multidrug resistance protein MdtA-like C-terminal permuted SH3" evidence="9">
    <location>
        <begin position="315"/>
        <end position="370"/>
    </location>
</feature>
<dbReference type="SUPFAM" id="SSF111369">
    <property type="entry name" value="HlyD-like secretion proteins"/>
    <property type="match status" value="1"/>
</dbReference>
<accession>A0A432WAT1</accession>
<reference evidence="10 11" key="1">
    <citation type="journal article" date="2011" name="Front. Microbiol.">
        <title>Genomic signatures of strain selection and enhancement in Bacillus atrophaeus var. globigii, a historical biowarfare simulant.</title>
        <authorList>
            <person name="Gibbons H.S."/>
            <person name="Broomall S.M."/>
            <person name="McNew L.A."/>
            <person name="Daligault H."/>
            <person name="Chapman C."/>
            <person name="Bruce D."/>
            <person name="Karavis M."/>
            <person name="Krepps M."/>
            <person name="McGregor P.A."/>
            <person name="Hong C."/>
            <person name="Park K.H."/>
            <person name="Akmal A."/>
            <person name="Feldman A."/>
            <person name="Lin J.S."/>
            <person name="Chang W.E."/>
            <person name="Higgs B.W."/>
            <person name="Demirev P."/>
            <person name="Lindquist J."/>
            <person name="Liem A."/>
            <person name="Fochler E."/>
            <person name="Read T.D."/>
            <person name="Tapia R."/>
            <person name="Johnson S."/>
            <person name="Bishop-Lilly K.A."/>
            <person name="Detter C."/>
            <person name="Han C."/>
            <person name="Sozhamannan S."/>
            <person name="Rosenzweig C.N."/>
            <person name="Skowronski E.W."/>
        </authorList>
    </citation>
    <scope>NUCLEOTIDE SEQUENCE [LARGE SCALE GENOMIC DNA]</scope>
    <source>
        <strain evidence="10 11">MLST1</strain>
    </source>
</reference>
<evidence type="ECO:0000313" key="11">
    <source>
        <dbReference type="Proteomes" id="UP000288293"/>
    </source>
</evidence>
<dbReference type="EMBL" id="PIPL01000001">
    <property type="protein sequence ID" value="RUO26698.1"/>
    <property type="molecule type" value="Genomic_DNA"/>
</dbReference>
<evidence type="ECO:0000256" key="6">
    <source>
        <dbReference type="SAM" id="Phobius"/>
    </source>
</evidence>
<keyword evidence="11" id="KW-1185">Reference proteome</keyword>
<evidence type="ECO:0000256" key="3">
    <source>
        <dbReference type="ARBA" id="ARBA00022448"/>
    </source>
</evidence>
<dbReference type="InterPro" id="IPR058627">
    <property type="entry name" value="MdtA-like_C"/>
</dbReference>
<dbReference type="InterPro" id="IPR058625">
    <property type="entry name" value="MdtA-like_BSH"/>
</dbReference>
<dbReference type="PANTHER" id="PTHR30469:SF33">
    <property type="entry name" value="SLR1207 PROTEIN"/>
    <property type="match status" value="1"/>
</dbReference>
<feature type="domain" description="Multidrug resistance protein MdtA-like beta-barrel" evidence="8">
    <location>
        <begin position="233"/>
        <end position="306"/>
    </location>
</feature>
<comment type="similarity">
    <text evidence="2">Belongs to the membrane fusion protein (MFP) (TC 8.A.1) family.</text>
</comment>
<dbReference type="GO" id="GO:0019898">
    <property type="term" value="C:extrinsic component of membrane"/>
    <property type="evidence" value="ECO:0007669"/>
    <property type="project" value="InterPro"/>
</dbReference>
<dbReference type="GO" id="GO:1990961">
    <property type="term" value="P:xenobiotic detoxification by transmembrane export across the plasma membrane"/>
    <property type="evidence" value="ECO:0007669"/>
    <property type="project" value="InterPro"/>
</dbReference>
<feature type="transmembrane region" description="Helical" evidence="6">
    <location>
        <begin position="16"/>
        <end position="36"/>
    </location>
</feature>
<keyword evidence="3" id="KW-0813">Transport</keyword>
<dbReference type="GO" id="GO:1990281">
    <property type="term" value="C:efflux pump complex"/>
    <property type="evidence" value="ECO:0007669"/>
    <property type="project" value="TreeGrafter"/>
</dbReference>
<dbReference type="InterPro" id="IPR058626">
    <property type="entry name" value="MdtA-like_b-barrel"/>
</dbReference>
<dbReference type="InterPro" id="IPR006143">
    <property type="entry name" value="RND_pump_MFP"/>
</dbReference>
<dbReference type="Gene3D" id="6.10.140.1990">
    <property type="match status" value="1"/>
</dbReference>
<gene>
    <name evidence="10" type="ORF">CWE09_08355</name>
</gene>
<dbReference type="RefSeq" id="WP_126803509.1">
    <property type="nucleotide sequence ID" value="NZ_PIPL01000001.1"/>
</dbReference>
<evidence type="ECO:0000313" key="10">
    <source>
        <dbReference type="EMBL" id="RUO26698.1"/>
    </source>
</evidence>
<dbReference type="GO" id="GO:0030313">
    <property type="term" value="C:cell envelope"/>
    <property type="evidence" value="ECO:0007669"/>
    <property type="project" value="UniProtKB-SubCell"/>
</dbReference>
<name>A0A432WAT1_9GAMM</name>
<dbReference type="Pfam" id="PF25917">
    <property type="entry name" value="BSH_RND"/>
    <property type="match status" value="1"/>
</dbReference>
<comment type="subcellular location">
    <subcellularLocation>
        <location evidence="1">Cell membrane</location>
    </subcellularLocation>
</comment>